<dbReference type="PANTHER" id="PTHR43807:SF20">
    <property type="entry name" value="FI04487P"/>
    <property type="match status" value="1"/>
</dbReference>
<dbReference type="Proteomes" id="UP000660070">
    <property type="component" value="Unassembled WGS sequence"/>
</dbReference>
<evidence type="ECO:0000256" key="1">
    <source>
        <dbReference type="ARBA" id="ARBA00001933"/>
    </source>
</evidence>
<comment type="cofactor">
    <cofactor evidence="1">
        <name>pyridoxal 5'-phosphate</name>
        <dbReference type="ChEBI" id="CHEBI:597326"/>
    </cofactor>
</comment>
<keyword evidence="7" id="KW-1185">Reference proteome</keyword>
<proteinExistence type="predicted"/>
<keyword evidence="4" id="KW-0663">Pyridoxal phosphate</keyword>
<comment type="caution">
    <text evidence="6">The sequence shown here is derived from an EMBL/GenBank/DDBJ whole genome shotgun (WGS) entry which is preliminary data.</text>
</comment>
<dbReference type="Pfam" id="PF00155">
    <property type="entry name" value="Aminotran_1_2"/>
    <property type="match status" value="1"/>
</dbReference>
<keyword evidence="3" id="KW-0808">Transferase</keyword>
<dbReference type="InterPro" id="IPR015422">
    <property type="entry name" value="PyrdxlP-dep_Trfase_small"/>
</dbReference>
<evidence type="ECO:0000259" key="5">
    <source>
        <dbReference type="Pfam" id="PF00155"/>
    </source>
</evidence>
<dbReference type="SUPFAM" id="SSF53383">
    <property type="entry name" value="PLP-dependent transferases"/>
    <property type="match status" value="1"/>
</dbReference>
<keyword evidence="2 6" id="KW-0032">Aminotransferase</keyword>
<dbReference type="Gene3D" id="3.40.640.10">
    <property type="entry name" value="Type I PLP-dependent aspartate aminotransferase-like (Major domain)"/>
    <property type="match status" value="1"/>
</dbReference>
<dbReference type="RefSeq" id="WP_196078500.1">
    <property type="nucleotide sequence ID" value="NZ_JADPVI010000001.1"/>
</dbReference>
<dbReference type="NCBIfam" id="NF006569">
    <property type="entry name" value="PRK09082.1"/>
    <property type="match status" value="1"/>
</dbReference>
<evidence type="ECO:0000313" key="7">
    <source>
        <dbReference type="Proteomes" id="UP000660070"/>
    </source>
</evidence>
<evidence type="ECO:0000313" key="6">
    <source>
        <dbReference type="EMBL" id="MBF8455944.1"/>
    </source>
</evidence>
<gene>
    <name evidence="6" type="ORF">IV494_02015</name>
</gene>
<name>A0ABS0F8B8_9FLAO</name>
<sequence>MFLPKKHSGSDNTIFSEMTALAQKQEAVNLSQGFPDYEIDDRLKKLLCEAAEKNFNQYAPMSGNPLLIENLIEFNNKRTIPISVSKENITISPGATYGIYTALASVISFGDEVIVLEPNYDSYVPAIEMNGGKPIFVSLNDDFKVNFEALKKAITEKTKAIIINSPHNPSGKIWKKEDFNQLSDLVENTEIIIISDEVYDILTYDQNEFYSAFHHPKLRERCFSIFSFGKMFHITGWKVGYVLASPELSQAYRRVHQYLAFSVNALAQYALAKYLEVFEPKENQKIMQQKRDFFLNEIQDLPFTLNEKAEAGYFQILSFKNISELSDKDFAVWLTEKAKVATIPVSAFYHDQKSTGNVRFCFAKKEETILKAVENLRRYLG</sequence>
<dbReference type="InterPro" id="IPR004839">
    <property type="entry name" value="Aminotransferase_I/II_large"/>
</dbReference>
<dbReference type="PANTHER" id="PTHR43807">
    <property type="entry name" value="FI04487P"/>
    <property type="match status" value="1"/>
</dbReference>
<evidence type="ECO:0000256" key="4">
    <source>
        <dbReference type="ARBA" id="ARBA00022898"/>
    </source>
</evidence>
<organism evidence="6 7">
    <name type="scientific">Kaistella gelatinilytica</name>
    <dbReference type="NCBI Taxonomy" id="2787636"/>
    <lineage>
        <taxon>Bacteria</taxon>
        <taxon>Pseudomonadati</taxon>
        <taxon>Bacteroidota</taxon>
        <taxon>Flavobacteriia</taxon>
        <taxon>Flavobacteriales</taxon>
        <taxon>Weeksellaceae</taxon>
        <taxon>Chryseobacterium group</taxon>
        <taxon>Kaistella</taxon>
    </lineage>
</organism>
<feature type="domain" description="Aminotransferase class I/classII large" evidence="5">
    <location>
        <begin position="27"/>
        <end position="375"/>
    </location>
</feature>
<evidence type="ECO:0000256" key="3">
    <source>
        <dbReference type="ARBA" id="ARBA00022679"/>
    </source>
</evidence>
<dbReference type="GO" id="GO:0008483">
    <property type="term" value="F:transaminase activity"/>
    <property type="evidence" value="ECO:0007669"/>
    <property type="project" value="UniProtKB-KW"/>
</dbReference>
<dbReference type="EMBL" id="JADPVI010000001">
    <property type="protein sequence ID" value="MBF8455944.1"/>
    <property type="molecule type" value="Genomic_DNA"/>
</dbReference>
<dbReference type="InterPro" id="IPR015424">
    <property type="entry name" value="PyrdxlP-dep_Trfase"/>
</dbReference>
<accession>A0ABS0F8B8</accession>
<protein>
    <submittedName>
        <fullName evidence="6">Aminotransferase class I/II-fold pyridoxal phosphate-dependent enzyme</fullName>
    </submittedName>
</protein>
<dbReference type="InterPro" id="IPR015421">
    <property type="entry name" value="PyrdxlP-dep_Trfase_major"/>
</dbReference>
<evidence type="ECO:0000256" key="2">
    <source>
        <dbReference type="ARBA" id="ARBA00022576"/>
    </source>
</evidence>
<reference evidence="6 7" key="1">
    <citation type="submission" date="2020-11" db="EMBL/GenBank/DDBJ databases">
        <title>Kaistella gelatinilytica sp. nov., a flavobacterium isolated from Antarctic Soil.</title>
        <authorList>
            <person name="Li J."/>
        </authorList>
    </citation>
    <scope>NUCLEOTIDE SEQUENCE [LARGE SCALE GENOMIC DNA]</scope>
    <source>
        <strain evidence="6 7">G5-32</strain>
    </source>
</reference>
<dbReference type="Gene3D" id="3.90.1150.10">
    <property type="entry name" value="Aspartate Aminotransferase, domain 1"/>
    <property type="match status" value="1"/>
</dbReference>
<dbReference type="CDD" id="cd00609">
    <property type="entry name" value="AAT_like"/>
    <property type="match status" value="1"/>
</dbReference>
<dbReference type="InterPro" id="IPR051326">
    <property type="entry name" value="Kynurenine-oxoglutarate_AT"/>
</dbReference>